<sequence length="133" mass="15326">MKIILFTILLFIVSSKSFSQNDEFQYVTSTKDGTEIYLYFEKDNDGIKEFWLKMINPIKTVKNKKGKVIKTGGDSSVQFYKLNCSEKRYSTSDGVIYDREGKVSQKIYTNAYDDKIIPGTVLSAVHRYVCETE</sequence>
<protein>
    <submittedName>
        <fullName evidence="3">Uncharacterized protein</fullName>
    </submittedName>
</protein>
<reference evidence="2 4" key="1">
    <citation type="journal article" date="2015" name="Stand. Genomic Sci.">
        <title>Genomic Encyclopedia of Bacterial and Archaeal Type Strains, Phase III: the genomes of soil and plant-associated and newly described type strains.</title>
        <authorList>
            <person name="Whitman W.B."/>
            <person name="Woyke T."/>
            <person name="Klenk H.P."/>
            <person name="Zhou Y."/>
            <person name="Lilburn T.G."/>
            <person name="Beck B.J."/>
            <person name="De Vos P."/>
            <person name="Vandamme P."/>
            <person name="Eisen J.A."/>
            <person name="Garrity G."/>
            <person name="Hugenholtz P."/>
            <person name="Kyrpides N.C."/>
        </authorList>
    </citation>
    <scope>NUCLEOTIDE SEQUENCE [LARGE SCALE GENOMIC DNA]</scope>
    <source>
        <strain evidence="2 4">P5626</strain>
    </source>
</reference>
<evidence type="ECO:0000313" key="5">
    <source>
        <dbReference type="Proteomes" id="UP000298340"/>
    </source>
</evidence>
<keyword evidence="4" id="KW-1185">Reference proteome</keyword>
<comment type="caution">
    <text evidence="3">The sequence shown here is derived from an EMBL/GenBank/DDBJ whole genome shotgun (WGS) entry which is preliminary data.</text>
</comment>
<gene>
    <name evidence="3" type="ORF">D0809_12655</name>
    <name evidence="2" type="ORF">EV142_10479</name>
</gene>
<reference evidence="3 5" key="2">
    <citation type="journal article" date="2018" name="Syst. Appl. Microbiol.">
        <title>Flavobacterium circumlabens sp. nov. and Flavobacterium cupreum sp. nov., two psychrotrophic species isolated from Antarctic environmental samples.</title>
        <authorList>
            <person name="Kralova S."/>
            <person name="Busse H.J."/>
            <person name="Svec P."/>
            <person name="Maslanova I."/>
            <person name="Stankova E."/>
            <person name="Bartak M."/>
            <person name="Sedlacek I."/>
        </authorList>
    </citation>
    <scope>NUCLEOTIDE SEQUENCE [LARGE SCALE GENOMIC DNA]</scope>
    <source>
        <strain evidence="3 5">CCM 8828</strain>
    </source>
</reference>
<keyword evidence="1" id="KW-0732">Signal</keyword>
<dbReference type="EMBL" id="SLWA01000004">
    <property type="protein sequence ID" value="TCN57422.1"/>
    <property type="molecule type" value="Genomic_DNA"/>
</dbReference>
<dbReference type="Proteomes" id="UP000295270">
    <property type="component" value="Unassembled WGS sequence"/>
</dbReference>
<proteinExistence type="predicted"/>
<dbReference type="EMBL" id="QWDN01000004">
    <property type="protein sequence ID" value="TEB43743.1"/>
    <property type="molecule type" value="Genomic_DNA"/>
</dbReference>
<evidence type="ECO:0000256" key="1">
    <source>
        <dbReference type="SAM" id="SignalP"/>
    </source>
</evidence>
<dbReference type="AlphaFoldDB" id="A0A4Y7UBB2"/>
<organism evidence="3 5">
    <name type="scientific">Flavobacterium circumlabens</name>
    <dbReference type="NCBI Taxonomy" id="2133765"/>
    <lineage>
        <taxon>Bacteria</taxon>
        <taxon>Pseudomonadati</taxon>
        <taxon>Bacteroidota</taxon>
        <taxon>Flavobacteriia</taxon>
        <taxon>Flavobacteriales</taxon>
        <taxon>Flavobacteriaceae</taxon>
        <taxon>Flavobacterium</taxon>
    </lineage>
</organism>
<feature type="signal peptide" evidence="1">
    <location>
        <begin position="1"/>
        <end position="19"/>
    </location>
</feature>
<dbReference type="Proteomes" id="UP000298340">
    <property type="component" value="Unassembled WGS sequence"/>
</dbReference>
<name>A0A4Y7UBB2_9FLAO</name>
<evidence type="ECO:0000313" key="3">
    <source>
        <dbReference type="EMBL" id="TEB43743.1"/>
    </source>
</evidence>
<accession>A0A4Y7UBB2</accession>
<dbReference type="OrthoDB" id="1358011at2"/>
<reference evidence="2" key="3">
    <citation type="submission" date="2019-03" db="EMBL/GenBank/DDBJ databases">
        <authorList>
            <person name="Whitman W."/>
            <person name="Huntemann M."/>
            <person name="Clum A."/>
            <person name="Pillay M."/>
            <person name="Palaniappan K."/>
            <person name="Varghese N."/>
            <person name="Mikhailova N."/>
            <person name="Stamatis D."/>
            <person name="Reddy T."/>
            <person name="Daum C."/>
            <person name="Shapiro N."/>
            <person name="Ivanova N."/>
            <person name="Kyrpides N."/>
            <person name="Woyke T."/>
        </authorList>
    </citation>
    <scope>NUCLEOTIDE SEQUENCE</scope>
    <source>
        <strain evidence="2">P5626</strain>
    </source>
</reference>
<dbReference type="RefSeq" id="WP_132035774.1">
    <property type="nucleotide sequence ID" value="NZ_QWDN01000004.1"/>
</dbReference>
<evidence type="ECO:0000313" key="2">
    <source>
        <dbReference type="EMBL" id="TCN57422.1"/>
    </source>
</evidence>
<evidence type="ECO:0000313" key="4">
    <source>
        <dbReference type="Proteomes" id="UP000295270"/>
    </source>
</evidence>
<feature type="chain" id="PRO_5043204438" evidence="1">
    <location>
        <begin position="20"/>
        <end position="133"/>
    </location>
</feature>